<evidence type="ECO:0000256" key="3">
    <source>
        <dbReference type="ARBA" id="ARBA00025726"/>
    </source>
</evidence>
<proteinExistence type="inferred from homology"/>
<dbReference type="InterPro" id="IPR001680">
    <property type="entry name" value="WD40_rpt"/>
</dbReference>
<dbReference type="AlphaFoldDB" id="A0A077TJ56"/>
<dbReference type="Pfam" id="PF00400">
    <property type="entry name" value="WD40"/>
    <property type="match status" value="6"/>
</dbReference>
<dbReference type="GO" id="GO:0000398">
    <property type="term" value="P:mRNA splicing, via spliceosome"/>
    <property type="evidence" value="ECO:0007669"/>
    <property type="project" value="InterPro"/>
</dbReference>
<feature type="compositionally biased region" description="Basic and acidic residues" evidence="5">
    <location>
        <begin position="1"/>
        <end position="16"/>
    </location>
</feature>
<dbReference type="CDD" id="cd00200">
    <property type="entry name" value="WD40"/>
    <property type="match status" value="1"/>
</dbReference>
<feature type="compositionally biased region" description="Basic and acidic residues" evidence="5">
    <location>
        <begin position="24"/>
        <end position="33"/>
    </location>
</feature>
<reference evidence="6 9" key="3">
    <citation type="submission" date="2016-08" db="EMBL/GenBank/DDBJ databases">
        <authorList>
            <consortium name="Pathogen Informatics"/>
        </authorList>
    </citation>
    <scope>NUCLEOTIDE SEQUENCE [LARGE SCALE GENOMIC DNA]</scope>
    <source>
        <strain evidence="7">AS</strain>
        <strain evidence="6 9">CB</strain>
    </source>
</reference>
<protein>
    <submittedName>
        <fullName evidence="6">Pre-mRNA-splicing factor PRP46, putative</fullName>
    </submittedName>
</protein>
<dbReference type="FunFam" id="2.130.10.10:FF:000347">
    <property type="entry name" value="Pre-mRNA-splicing factor PRP46, putative"/>
    <property type="match status" value="1"/>
</dbReference>
<dbReference type="PROSITE" id="PS50294">
    <property type="entry name" value="WD_REPEATS_REGION"/>
    <property type="match status" value="4"/>
</dbReference>
<dbReference type="GO" id="GO:0071011">
    <property type="term" value="C:precatalytic spliceosome"/>
    <property type="evidence" value="ECO:0007669"/>
    <property type="project" value="TreeGrafter"/>
</dbReference>
<dbReference type="Proteomes" id="UP000071118">
    <property type="component" value="Chromosome 4"/>
</dbReference>
<dbReference type="EMBL" id="LT608156">
    <property type="protein sequence ID" value="SCL98443.1"/>
    <property type="molecule type" value="Genomic_DNA"/>
</dbReference>
<evidence type="ECO:0000256" key="2">
    <source>
        <dbReference type="ARBA" id="ARBA00022737"/>
    </source>
</evidence>
<dbReference type="GO" id="GO:0071013">
    <property type="term" value="C:catalytic step 2 spliceosome"/>
    <property type="evidence" value="ECO:0007669"/>
    <property type="project" value="TreeGrafter"/>
</dbReference>
<evidence type="ECO:0000256" key="1">
    <source>
        <dbReference type="ARBA" id="ARBA00022574"/>
    </source>
</evidence>
<dbReference type="PROSITE" id="PS00678">
    <property type="entry name" value="WD_REPEATS_1"/>
    <property type="match status" value="2"/>
</dbReference>
<dbReference type="InterPro" id="IPR036322">
    <property type="entry name" value="WD40_repeat_dom_sf"/>
</dbReference>
<dbReference type="PANTHER" id="PTHR19923:SF0">
    <property type="entry name" value="PLEIOTROPIC REGULATOR 1"/>
    <property type="match status" value="1"/>
</dbReference>
<dbReference type="SMART" id="SM00320">
    <property type="entry name" value="WD40"/>
    <property type="match status" value="7"/>
</dbReference>
<feature type="repeat" description="WD" evidence="4">
    <location>
        <begin position="300"/>
        <end position="341"/>
    </location>
</feature>
<name>A0A077TJ56_PLACU</name>
<dbReference type="VEuPathDB" id="PlasmoDB:PCHAS_0401900"/>
<organism evidence="6 9">
    <name type="scientific">Plasmodium chabaudi chabaudi</name>
    <dbReference type="NCBI Taxonomy" id="31271"/>
    <lineage>
        <taxon>Eukaryota</taxon>
        <taxon>Sar</taxon>
        <taxon>Alveolata</taxon>
        <taxon>Apicomplexa</taxon>
        <taxon>Aconoidasida</taxon>
        <taxon>Haemosporida</taxon>
        <taxon>Plasmodiidae</taxon>
        <taxon>Plasmodium</taxon>
        <taxon>Plasmodium (Vinckeia)</taxon>
    </lineage>
</organism>
<evidence type="ECO:0000313" key="9">
    <source>
        <dbReference type="Proteomes" id="UP000195489"/>
    </source>
</evidence>
<comment type="similarity">
    <text evidence="3">Belongs to the WD repeat PRL1/PRL2 family.</text>
</comment>
<dbReference type="PROSITE" id="PS50082">
    <property type="entry name" value="WD_REPEATS_2"/>
    <property type="match status" value="4"/>
</dbReference>
<accession>A0A077TJ56</accession>
<feature type="region of interest" description="Disordered" evidence="5">
    <location>
        <begin position="1"/>
        <end position="45"/>
    </location>
</feature>
<feature type="repeat" description="WD" evidence="4">
    <location>
        <begin position="384"/>
        <end position="425"/>
    </location>
</feature>
<reference evidence="7" key="2">
    <citation type="submission" date="2014-05" db="EMBL/GenBank/DDBJ databases">
        <authorList>
            <person name="Aslett M.A."/>
            <person name="De Silva N."/>
        </authorList>
    </citation>
    <scope>NUCLEOTIDE SEQUENCE</scope>
    <source>
        <strain evidence="7">AS</strain>
    </source>
</reference>
<dbReference type="InterPro" id="IPR019775">
    <property type="entry name" value="WD40_repeat_CS"/>
</dbReference>
<keyword evidence="8" id="KW-1185">Reference proteome</keyword>
<sequence length="618" mass="71379">MRRFFGFERSKSKEDDKIDEVEKDEEKEHKDENNEIEEYDNETEYGGEEDLKKHICLSKNMFMGNDILTPFNYNLLAYDQNINRRIIINDEDDDYENSDKIKDLKAVSALAIPDEENTKSYEQRYKENELKARQNNLRENVLKKLTSIKMNINIREMDEYSSVKKLYIKKMETSDIQKGNDKNMKKKKKKKSSIINSIINDDPITHEDISLNANDTNANVLSNYKSENGNILDDKNARNSSILPFNNNQNKNEIFNEPIIKKSDESILSSNALSNIKTLDIYKKIKKPKWHYPYKLYRVILGHSGWVNCVDVDISNEWFATGANDRLIKIWDLATCKLKLTLTGHINSVRDIKISKRNPYLFSCGEDNRVKCWDLEYNKVIRDYHGHLSGVYCLSLHPSLDILMSGGRDAVVRVWDIRTKNSIFVLSGHTGTIMSLSSQSVEPQVISGSQDKMIRLWDLNNGKCRIALTHHKKSIRSLSIHPFEYSFCSCAPDNVKVWCGADAEFDRNITGFNSIVNCSLIKQDSYFSDSSILILGSNNGQLHFYDWSSGYKYDTLTNKVVPGTVDCENSTLSMAFDKSESRLITTHGDKSIKIWKENEDATPENFPIKWNPYENFKF</sequence>
<keyword evidence="1 4" id="KW-0853">WD repeat</keyword>
<gene>
    <name evidence="6" type="primary">PRP46</name>
    <name evidence="7" type="ORF">PCHAS_0401900</name>
    <name evidence="6" type="ORF">PCHCB_000048500</name>
</gene>
<dbReference type="InterPro" id="IPR045241">
    <property type="entry name" value="Prp46/PLRG1-like"/>
</dbReference>
<dbReference type="Gene3D" id="2.130.10.10">
    <property type="entry name" value="YVTN repeat-like/Quinoprotein amine dehydrogenase"/>
    <property type="match status" value="1"/>
</dbReference>
<dbReference type="PANTHER" id="PTHR19923">
    <property type="entry name" value="WD40 REPEAT PROTEINPRL1/PRL2-RELATED"/>
    <property type="match status" value="1"/>
</dbReference>
<evidence type="ECO:0000256" key="5">
    <source>
        <dbReference type="SAM" id="MobiDB-lite"/>
    </source>
</evidence>
<dbReference type="Proteomes" id="UP000195489">
    <property type="component" value="Chromosome 4"/>
</dbReference>
<evidence type="ECO:0000313" key="7">
    <source>
        <dbReference type="EMBL" id="VTZ67145.1"/>
    </source>
</evidence>
<dbReference type="KEGG" id="pcb:PCHAS_0401900"/>
<feature type="compositionally biased region" description="Acidic residues" evidence="5">
    <location>
        <begin position="34"/>
        <end position="45"/>
    </location>
</feature>
<feature type="repeat" description="WD" evidence="4">
    <location>
        <begin position="426"/>
        <end position="467"/>
    </location>
</feature>
<reference evidence="7 8" key="1">
    <citation type="journal article" date="2014" name="BMC Biol.">
        <title>A comprehensive evaluation of rodent malaria parasite genomes and gene expression.</title>
        <authorList>
            <person name="Otto T.D."/>
            <person name="Bohme U."/>
            <person name="Jackson A.P."/>
            <person name="Hunt M."/>
            <person name="Franke-Fayard B."/>
            <person name="Hoeijmakers W.A."/>
            <person name="Religa A.A."/>
            <person name="Robertson L."/>
            <person name="Sanders M."/>
            <person name="Ogun S.A."/>
            <person name="Cunningham D."/>
            <person name="Erhart A."/>
            <person name="Billker O."/>
            <person name="Khan S.M."/>
            <person name="Stunnenberg H.G."/>
            <person name="Langhorne J."/>
            <person name="Holder A.A."/>
            <person name="Waters A.P."/>
            <person name="Newbold C.I."/>
            <person name="Pain A."/>
            <person name="Berriman M."/>
            <person name="Janse C.J."/>
        </authorList>
    </citation>
    <scope>NUCLEOTIDE SEQUENCE [LARGE SCALE GENOMIC DNA]</scope>
    <source>
        <strain evidence="7 8">AS</strain>
    </source>
</reference>
<dbReference type="InterPro" id="IPR015943">
    <property type="entry name" value="WD40/YVTN_repeat-like_dom_sf"/>
</dbReference>
<dbReference type="OrthoDB" id="10256122at2759"/>
<evidence type="ECO:0000313" key="8">
    <source>
        <dbReference type="Proteomes" id="UP000071118"/>
    </source>
</evidence>
<dbReference type="EMBL" id="LK022881">
    <property type="protein sequence ID" value="VTZ67145.1"/>
    <property type="molecule type" value="Genomic_DNA"/>
</dbReference>
<dbReference type="PRINTS" id="PR00320">
    <property type="entry name" value="GPROTEINBRPT"/>
</dbReference>
<dbReference type="GeneID" id="3486121"/>
<keyword evidence="2" id="KW-0677">Repeat</keyword>
<dbReference type="InterPro" id="IPR020472">
    <property type="entry name" value="WD40_PAC1"/>
</dbReference>
<evidence type="ECO:0000256" key="4">
    <source>
        <dbReference type="PROSITE-ProRule" id="PRU00221"/>
    </source>
</evidence>
<dbReference type="GO" id="GO:0000974">
    <property type="term" value="C:Prp19 complex"/>
    <property type="evidence" value="ECO:0007669"/>
    <property type="project" value="TreeGrafter"/>
</dbReference>
<dbReference type="RefSeq" id="XP_733169.2">
    <property type="nucleotide sequence ID" value="XM_728076.2"/>
</dbReference>
<feature type="repeat" description="WD" evidence="4">
    <location>
        <begin position="342"/>
        <end position="383"/>
    </location>
</feature>
<evidence type="ECO:0000313" key="6">
    <source>
        <dbReference type="EMBL" id="SCL98443.1"/>
    </source>
</evidence>
<dbReference type="SUPFAM" id="SSF50978">
    <property type="entry name" value="WD40 repeat-like"/>
    <property type="match status" value="1"/>
</dbReference>